<reference evidence="1 2" key="1">
    <citation type="submission" date="2016-01" db="EMBL/GenBank/DDBJ databases">
        <authorList>
            <person name="Regsiter A."/>
            <person name="william w."/>
        </authorList>
    </citation>
    <scope>NUCLEOTIDE SEQUENCE [LARGE SCALE GENOMIC DNA]</scope>
    <source>
        <strain evidence="1 2">B6</strain>
    </source>
</reference>
<dbReference type="EMBL" id="FCNL01000031">
    <property type="protein sequence ID" value="CVI21306.1"/>
    <property type="molecule type" value="Genomic_DNA"/>
</dbReference>
<protein>
    <submittedName>
        <fullName evidence="1">Uncharacterized protein</fullName>
    </submittedName>
</protein>
<evidence type="ECO:0000313" key="1">
    <source>
        <dbReference type="EMBL" id="CVI21306.1"/>
    </source>
</evidence>
<evidence type="ECO:0000313" key="2">
    <source>
        <dbReference type="Proteomes" id="UP000192074"/>
    </source>
</evidence>
<dbReference type="AlphaFoldDB" id="A0A822V6S3"/>
<sequence>MEATLREVDRKDMHLCHLLSLRERHHGARQASYAYAGQRGHPPHQFRQSWLQSANCGHD</sequence>
<gene>
    <name evidence="1" type="ORF">AGR4A_Lc130270</name>
</gene>
<name>A0A822V6S3_AGRTU</name>
<proteinExistence type="predicted"/>
<accession>A0A822V6S3</accession>
<organism evidence="1 2">
    <name type="scientific">Agrobacterium tumefaciens str. B6</name>
    <dbReference type="NCBI Taxonomy" id="1183423"/>
    <lineage>
        <taxon>Bacteria</taxon>
        <taxon>Pseudomonadati</taxon>
        <taxon>Pseudomonadota</taxon>
        <taxon>Alphaproteobacteria</taxon>
        <taxon>Hyphomicrobiales</taxon>
        <taxon>Rhizobiaceae</taxon>
        <taxon>Rhizobium/Agrobacterium group</taxon>
        <taxon>Agrobacterium</taxon>
        <taxon>Agrobacterium tumefaciens complex</taxon>
    </lineage>
</organism>
<dbReference type="Proteomes" id="UP000192074">
    <property type="component" value="Unassembled WGS sequence"/>
</dbReference>
<comment type="caution">
    <text evidence="1">The sequence shown here is derived from an EMBL/GenBank/DDBJ whole genome shotgun (WGS) entry which is preliminary data.</text>
</comment>